<proteinExistence type="predicted"/>
<comment type="caution">
    <text evidence="1">The sequence shown here is derived from an EMBL/GenBank/DDBJ whole genome shotgun (WGS) entry which is preliminary data.</text>
</comment>
<organism evidence="1">
    <name type="scientific">marine sediment metagenome</name>
    <dbReference type="NCBI Taxonomy" id="412755"/>
    <lineage>
        <taxon>unclassified sequences</taxon>
        <taxon>metagenomes</taxon>
        <taxon>ecological metagenomes</taxon>
    </lineage>
</organism>
<dbReference type="AlphaFoldDB" id="A0A0F8YKY0"/>
<protein>
    <submittedName>
        <fullName evidence="1">Uncharacterized protein</fullName>
    </submittedName>
</protein>
<dbReference type="EMBL" id="LAZR01052855">
    <property type="protein sequence ID" value="KKK82037.1"/>
    <property type="molecule type" value="Genomic_DNA"/>
</dbReference>
<sequence>MANQGQNTVVKFKFKGFENVEFSAEERDRVQDWIDKFGEPALDAAVVLVESAYKIGMSYDSYHGVNQVTITCHDKNSRYYGYCFTFKHADLGKAILIFRFMYDHYLKDELYVLGGDIARYDW</sequence>
<accession>A0A0F8YKY0</accession>
<gene>
    <name evidence="1" type="ORF">LCGC14_2807390</name>
</gene>
<name>A0A0F8YKY0_9ZZZZ</name>
<evidence type="ECO:0000313" key="1">
    <source>
        <dbReference type="EMBL" id="KKK82037.1"/>
    </source>
</evidence>
<reference evidence="1" key="1">
    <citation type="journal article" date="2015" name="Nature">
        <title>Complex archaea that bridge the gap between prokaryotes and eukaryotes.</title>
        <authorList>
            <person name="Spang A."/>
            <person name="Saw J.H."/>
            <person name="Jorgensen S.L."/>
            <person name="Zaremba-Niedzwiedzka K."/>
            <person name="Martijn J."/>
            <person name="Lind A.E."/>
            <person name="van Eijk R."/>
            <person name="Schleper C."/>
            <person name="Guy L."/>
            <person name="Ettema T.J."/>
        </authorList>
    </citation>
    <scope>NUCLEOTIDE SEQUENCE</scope>
</reference>